<protein>
    <submittedName>
        <fullName evidence="10">Enoyl-CoA hydratase/carnithine racemase</fullName>
    </submittedName>
</protein>
<evidence type="ECO:0000256" key="3">
    <source>
        <dbReference type="ARBA" id="ARBA00005254"/>
    </source>
</evidence>
<keyword evidence="7" id="KW-0576">Peroxisome</keyword>
<keyword evidence="11" id="KW-1185">Reference proteome</keyword>
<dbReference type="GO" id="GO:0051750">
    <property type="term" value="F:delta(3,5)-delta(2,4)-dienoyl-CoA isomerase activity"/>
    <property type="evidence" value="ECO:0007669"/>
    <property type="project" value="TreeGrafter"/>
</dbReference>
<organism evidence="10 11">
    <name type="scientific">Gulbenkiania indica</name>
    <dbReference type="NCBI Taxonomy" id="375574"/>
    <lineage>
        <taxon>Bacteria</taxon>
        <taxon>Pseudomonadati</taxon>
        <taxon>Pseudomonadota</taxon>
        <taxon>Betaproteobacteria</taxon>
        <taxon>Neisseriales</taxon>
        <taxon>Chromobacteriaceae</taxon>
        <taxon>Gulbenkiania</taxon>
    </lineage>
</organism>
<dbReference type="UniPathway" id="UPA00659"/>
<dbReference type="STRING" id="375574.GCA_001418035_01977"/>
<dbReference type="InterPro" id="IPR018376">
    <property type="entry name" value="Enoyl-CoA_hyd/isom_CS"/>
</dbReference>
<accession>A0A0K6H1L5</accession>
<dbReference type="InterPro" id="IPR001753">
    <property type="entry name" value="Enoyl-CoA_hydra/iso"/>
</dbReference>
<dbReference type="PROSITE" id="PS00166">
    <property type="entry name" value="ENOYL_COA_HYDRATASE"/>
    <property type="match status" value="1"/>
</dbReference>
<dbReference type="Pfam" id="PF00378">
    <property type="entry name" value="ECH_1"/>
    <property type="match status" value="1"/>
</dbReference>
<name>A0A0K6H1L5_9NEIS</name>
<comment type="similarity">
    <text evidence="3 9">Belongs to the enoyl-CoA hydratase/isomerase family.</text>
</comment>
<dbReference type="PANTHER" id="PTHR43149:SF1">
    <property type="entry name" value="DELTA(3,5)-DELTA(2,4)-DIENOYL-COA ISOMERASE, MITOCHONDRIAL"/>
    <property type="match status" value="1"/>
</dbReference>
<dbReference type="PANTHER" id="PTHR43149">
    <property type="entry name" value="ENOYL-COA HYDRATASE"/>
    <property type="match status" value="1"/>
</dbReference>
<dbReference type="InterPro" id="IPR014748">
    <property type="entry name" value="Enoyl-CoA_hydra_C"/>
</dbReference>
<dbReference type="CDD" id="cd06558">
    <property type="entry name" value="crotonase-like"/>
    <property type="match status" value="1"/>
</dbReference>
<reference evidence="11" key="1">
    <citation type="submission" date="2015-08" db="EMBL/GenBank/DDBJ databases">
        <authorList>
            <person name="Varghese N."/>
        </authorList>
    </citation>
    <scope>NUCLEOTIDE SEQUENCE [LARGE SCALE GENOMIC DNA]</scope>
    <source>
        <strain evidence="11">DSM 17901</strain>
    </source>
</reference>
<dbReference type="GO" id="GO:0005737">
    <property type="term" value="C:cytoplasm"/>
    <property type="evidence" value="ECO:0007669"/>
    <property type="project" value="UniProtKB-ARBA"/>
</dbReference>
<evidence type="ECO:0000313" key="10">
    <source>
        <dbReference type="EMBL" id="CUA84780.1"/>
    </source>
</evidence>
<sequence length="270" mass="29342">MDYTTLTVKVEEGVAQVTLNRPDKSNALNEAMWQDIKAAFDWCDAEPTVRVVVLSGSGRHFCAGIDLSMLMGMNALIEERCDARKREKLRRIIIGLQDSVSSLERCRKPVVAAIQGACVGGGLDVVLAADFRYASEDAVFGVREVDVALVADVGSLQRLPRVVGEGVAREMALTGRDVTAQEALSVRLVNRLFPSAEATLEAALEAARLIASKSPVAVRGTKEVLNYSRDHSVDDGLRYVATWNAGMLISEDIQQAAMAAMTRQSARFRD</sequence>
<keyword evidence="5" id="KW-0007">Acetylation</keyword>
<dbReference type="InterPro" id="IPR045002">
    <property type="entry name" value="Ech1-like"/>
</dbReference>
<dbReference type="Proteomes" id="UP000243535">
    <property type="component" value="Unassembled WGS sequence"/>
</dbReference>
<evidence type="ECO:0000256" key="2">
    <source>
        <dbReference type="ARBA" id="ARBA00005005"/>
    </source>
</evidence>
<dbReference type="AlphaFoldDB" id="A0A0K6H1L5"/>
<keyword evidence="4" id="KW-0276">Fatty acid metabolism</keyword>
<dbReference type="Gene3D" id="3.90.226.10">
    <property type="entry name" value="2-enoyl-CoA Hydratase, Chain A, domain 1"/>
    <property type="match status" value="1"/>
</dbReference>
<evidence type="ECO:0000256" key="6">
    <source>
        <dbReference type="ARBA" id="ARBA00023098"/>
    </source>
</evidence>
<gene>
    <name evidence="10" type="ORF">Ga0061063_2189</name>
</gene>
<keyword evidence="8" id="KW-0413">Isomerase</keyword>
<dbReference type="RefSeq" id="WP_055434146.1">
    <property type="nucleotide sequence ID" value="NZ_CYHA01000004.1"/>
</dbReference>
<dbReference type="SUPFAM" id="SSF52096">
    <property type="entry name" value="ClpP/crotonase"/>
    <property type="match status" value="1"/>
</dbReference>
<proteinExistence type="inferred from homology"/>
<dbReference type="NCBIfam" id="NF004794">
    <property type="entry name" value="PRK06142.1"/>
    <property type="match status" value="1"/>
</dbReference>
<comment type="pathway">
    <text evidence="2">Lipid metabolism; fatty acid beta-oxidation.</text>
</comment>
<evidence type="ECO:0000256" key="8">
    <source>
        <dbReference type="ARBA" id="ARBA00023235"/>
    </source>
</evidence>
<dbReference type="FunFam" id="3.90.226.10:FF:000024">
    <property type="entry name" value="Delta3,5-delta2,4-dienoyl-CoA isomerase"/>
    <property type="match status" value="1"/>
</dbReference>
<dbReference type="FunFam" id="1.10.12.10:FF:000004">
    <property type="entry name" value="Delta3,5-delta2,4-dienoyl-CoA isomerase"/>
    <property type="match status" value="1"/>
</dbReference>
<dbReference type="InterPro" id="IPR029045">
    <property type="entry name" value="ClpP/crotonase-like_dom_sf"/>
</dbReference>
<dbReference type="OrthoDB" id="9807606at2"/>
<dbReference type="EMBL" id="CYHA01000004">
    <property type="protein sequence ID" value="CUA84780.1"/>
    <property type="molecule type" value="Genomic_DNA"/>
</dbReference>
<evidence type="ECO:0000256" key="5">
    <source>
        <dbReference type="ARBA" id="ARBA00022990"/>
    </source>
</evidence>
<dbReference type="GO" id="GO:0006635">
    <property type="term" value="P:fatty acid beta-oxidation"/>
    <property type="evidence" value="ECO:0007669"/>
    <property type="project" value="UniProtKB-UniPathway"/>
</dbReference>
<evidence type="ECO:0000256" key="9">
    <source>
        <dbReference type="RuleBase" id="RU003707"/>
    </source>
</evidence>
<evidence type="ECO:0000313" key="11">
    <source>
        <dbReference type="Proteomes" id="UP000243535"/>
    </source>
</evidence>
<evidence type="ECO:0000256" key="7">
    <source>
        <dbReference type="ARBA" id="ARBA00023140"/>
    </source>
</evidence>
<evidence type="ECO:0000256" key="4">
    <source>
        <dbReference type="ARBA" id="ARBA00022832"/>
    </source>
</evidence>
<comment type="subcellular location">
    <subcellularLocation>
        <location evidence="1">Peroxisome</location>
    </subcellularLocation>
</comment>
<evidence type="ECO:0000256" key="1">
    <source>
        <dbReference type="ARBA" id="ARBA00004275"/>
    </source>
</evidence>
<dbReference type="Gene3D" id="1.10.12.10">
    <property type="entry name" value="Lyase 2-enoyl-coa Hydratase, Chain A, domain 2"/>
    <property type="match status" value="1"/>
</dbReference>
<keyword evidence="6" id="KW-0443">Lipid metabolism</keyword>